<evidence type="ECO:0000313" key="2">
    <source>
        <dbReference type="Proteomes" id="UP001164909"/>
    </source>
</evidence>
<evidence type="ECO:0000313" key="1">
    <source>
        <dbReference type="EMBL" id="WAM33718.1"/>
    </source>
</evidence>
<dbReference type="EMBL" id="CP113865">
    <property type="protein sequence ID" value="WAM33718.1"/>
    <property type="molecule type" value="Genomic_DNA"/>
</dbReference>
<keyword evidence="2" id="KW-1185">Reference proteome</keyword>
<organism evidence="1 2">
    <name type="scientific">Caldicellulosiruptor morganii</name>
    <dbReference type="NCBI Taxonomy" id="1387555"/>
    <lineage>
        <taxon>Bacteria</taxon>
        <taxon>Bacillati</taxon>
        <taxon>Bacillota</taxon>
        <taxon>Bacillota incertae sedis</taxon>
        <taxon>Caldicellulosiruptorales</taxon>
        <taxon>Caldicellulosiruptoraceae</taxon>
        <taxon>Caldicellulosiruptor</taxon>
    </lineage>
</organism>
<gene>
    <name evidence="1" type="ORF">OTK00_002252</name>
</gene>
<reference evidence="1" key="1">
    <citation type="submission" date="2022-12" db="EMBL/GenBank/DDBJ databases">
        <authorList>
            <person name="Bing R.G."/>
            <person name="Willard D.J."/>
            <person name="Manesh M.J.H."/>
            <person name="Laemthong T."/>
            <person name="Crosby J.R."/>
            <person name="Kelly R.M."/>
        </authorList>
    </citation>
    <scope>NUCLEOTIDE SEQUENCE</scope>
    <source>
        <strain evidence="1">DSM 8990</strain>
    </source>
</reference>
<accession>A0ABY7BMS8</accession>
<dbReference type="Proteomes" id="UP001164909">
    <property type="component" value="Chromosome"/>
</dbReference>
<sequence>MRVAWSATHQEFLLSDGYYFSGLYRELSKREILIEEVDDFDRLFEYDVIIFNYPENTFEQEEKEKIKRVLEEDRKRIIFTAHFRGKDGVAEVCNGIVKEFGIDILKEAVRDELNHLEDDSLIITTDNVERYASGVKEVVFPYSAPLSVSDGVESILKGRDTAVSDSGKRSPVLVAQKSFESGSRLIVCGSCIFWDNFSLFRLDNLQFAINLILGSE</sequence>
<dbReference type="RefSeq" id="WP_045168757.1">
    <property type="nucleotide sequence ID" value="NZ_CP113865.1"/>
</dbReference>
<protein>
    <submittedName>
        <fullName evidence="1">Uncharacterized protein</fullName>
    </submittedName>
</protein>
<name>A0ABY7BMS8_9FIRM</name>
<proteinExistence type="predicted"/>